<protein>
    <submittedName>
        <fullName evidence="1">Uncharacterized protein</fullName>
    </submittedName>
</protein>
<gene>
    <name evidence="1" type="ORF">HCN44_000886</name>
</gene>
<reference evidence="1 2" key="1">
    <citation type="submission" date="2020-08" db="EMBL/GenBank/DDBJ databases">
        <title>Aphidius gifuensis genome sequencing and assembly.</title>
        <authorList>
            <person name="Du Z."/>
        </authorList>
    </citation>
    <scope>NUCLEOTIDE SEQUENCE [LARGE SCALE GENOMIC DNA]</scope>
    <source>
        <strain evidence="1">YNYX2018</strain>
        <tissue evidence="1">Adults</tissue>
    </source>
</reference>
<proteinExistence type="predicted"/>
<accession>A0A834XL75</accession>
<dbReference type="AlphaFoldDB" id="A0A834XL75"/>
<name>A0A834XL75_APHGI</name>
<dbReference type="OrthoDB" id="6088000at2759"/>
<keyword evidence="2" id="KW-1185">Reference proteome</keyword>
<dbReference type="EMBL" id="JACMRX010000005">
    <property type="protein sequence ID" value="KAF7988313.1"/>
    <property type="molecule type" value="Genomic_DNA"/>
</dbReference>
<evidence type="ECO:0000313" key="2">
    <source>
        <dbReference type="Proteomes" id="UP000639338"/>
    </source>
</evidence>
<evidence type="ECO:0000313" key="1">
    <source>
        <dbReference type="EMBL" id="KAF7988313.1"/>
    </source>
</evidence>
<dbReference type="Proteomes" id="UP000639338">
    <property type="component" value="Unassembled WGS sequence"/>
</dbReference>
<sequence>MKTTEFLGINKDDEDGDNSTYVFDKTVEIIFKLLIEREQDFAIFEMIIFKNIFSEYLQSSLLCYHVLQLCYNTTSEKLLIDHIGYFLNTYEALESRETNCLSFVIIGRLIIDIYEILSEENKSAVKCRKKNSLMLLLRETKGDRNSNQIVNLAKIIEAEPANCFPMVIADLKRQPSIKNWNRLKSSLILLGIQKDKKSQMLMNNLLEVMEGVENALKYFPDCLERDMVIEVLVLLLDCVDYEQNGKYFDWKLAVAIFSGIAKIPSLSSSDLLIKISHYLMENIKCLNEPCVNQNEATSLAQLICVLLENKCQWVLQEALEMFNNIVEHSTNEKLINDISTVINRRSNIREIVHAYLQERKIHKFTSDFPSFSHYLCALSKHSSKLSLQHHCQKKYEFIVPEEKIQKLSDNDYDEKADELYDNLMSLSRKKNCLNRNSLKKLTKACEIFLNAEM</sequence>
<organism evidence="1 2">
    <name type="scientific">Aphidius gifuensis</name>
    <name type="common">Parasitoid wasp</name>
    <dbReference type="NCBI Taxonomy" id="684658"/>
    <lineage>
        <taxon>Eukaryota</taxon>
        <taxon>Metazoa</taxon>
        <taxon>Ecdysozoa</taxon>
        <taxon>Arthropoda</taxon>
        <taxon>Hexapoda</taxon>
        <taxon>Insecta</taxon>
        <taxon>Pterygota</taxon>
        <taxon>Neoptera</taxon>
        <taxon>Endopterygota</taxon>
        <taxon>Hymenoptera</taxon>
        <taxon>Apocrita</taxon>
        <taxon>Ichneumonoidea</taxon>
        <taxon>Braconidae</taxon>
        <taxon>Aphidiinae</taxon>
        <taxon>Aphidius</taxon>
    </lineage>
</organism>
<comment type="caution">
    <text evidence="1">The sequence shown here is derived from an EMBL/GenBank/DDBJ whole genome shotgun (WGS) entry which is preliminary data.</text>
</comment>